<dbReference type="Proteomes" id="UP000678499">
    <property type="component" value="Unassembled WGS sequence"/>
</dbReference>
<feature type="compositionally biased region" description="Polar residues" evidence="1">
    <location>
        <begin position="701"/>
        <end position="725"/>
    </location>
</feature>
<sequence>MTAGLLVNNCREEQQTRNAVESRGAAAEESARDGKLMLLSLLLMLFSSSCSCCCCFGGVVVVVVVCPRPCVIETIPLKLFAKVEKDGKPVFDARVWATVTIKRQQEEDFSATRAMLDDGRGDPDIQRGDGVYTTYFTNFVTATSVSEYRFVFACDDNGGHARVPSDDQHKSSYEYGFEYFKQHPEEEAAAGRQGSDDEKTAGGVPVTTATPVPSAPMSDEHARKERQVAARSLPIDDDRRNEDYWDANAAPRPLGSTSGSQKTGVSACCGSEPVDVVLEPSGPFSSFSSGGLETIIFNVPATSGSLIFPPSRVMDLKVDVFDVSGVFRLTWSAPGDEYTVGTVSQYVIAYGEDWDSVAYYQDGVKTFVAPMEPHSYGSAETLDLNATDLGLHAGTVYYFSVRGCDQASKCGSPSNVVLASASPTAGPEFANAASAPGFAGLPGNKLAGLSTGETFGIVFGCFGFVLLMIAACVFYMVFVRRRKSSSDKAAMARKTGGSGGSSGGGSNGGMTGSGGGVANNAVRHSTPTPYVSEEEGNKMTGNNGDISTISNGQVGSPSYVPASQLLGAHEKQMQTNGDVYGTYQETTVYAKETEEAYIPDYSQGYDVGSYYYAEGYDAYGMPVAGYTGYTQQAYVQQGSGRSSRHSDSTTNSIPSQRYDTQQAFEHYAGAYDGPGAEQLYARPNKMGPNTSYDQLQMAGSRHSNVSHQTPPQSGTAPRIRNITQV</sequence>
<proteinExistence type="predicted"/>
<evidence type="ECO:0000256" key="2">
    <source>
        <dbReference type="SAM" id="Phobius"/>
    </source>
</evidence>
<dbReference type="InterPro" id="IPR036116">
    <property type="entry name" value="FN3_sf"/>
</dbReference>
<dbReference type="AlphaFoldDB" id="A0A7R9BT63"/>
<organism evidence="4">
    <name type="scientific">Notodromas monacha</name>
    <dbReference type="NCBI Taxonomy" id="399045"/>
    <lineage>
        <taxon>Eukaryota</taxon>
        <taxon>Metazoa</taxon>
        <taxon>Ecdysozoa</taxon>
        <taxon>Arthropoda</taxon>
        <taxon>Crustacea</taxon>
        <taxon>Oligostraca</taxon>
        <taxon>Ostracoda</taxon>
        <taxon>Podocopa</taxon>
        <taxon>Podocopida</taxon>
        <taxon>Cypridocopina</taxon>
        <taxon>Cypridoidea</taxon>
        <taxon>Cyprididae</taxon>
        <taxon>Notodromas</taxon>
    </lineage>
</organism>
<dbReference type="InterPro" id="IPR013783">
    <property type="entry name" value="Ig-like_fold"/>
</dbReference>
<dbReference type="EMBL" id="OA883962">
    <property type="protein sequence ID" value="CAD7280071.1"/>
    <property type="molecule type" value="Genomic_DNA"/>
</dbReference>
<feature type="domain" description="Fibronectin type-III" evidence="3">
    <location>
        <begin position="309"/>
        <end position="424"/>
    </location>
</feature>
<gene>
    <name evidence="4" type="ORF">NMOB1V02_LOCUS7735</name>
</gene>
<evidence type="ECO:0000313" key="4">
    <source>
        <dbReference type="EMBL" id="CAD7280071.1"/>
    </source>
</evidence>
<dbReference type="Gene3D" id="2.60.40.10">
    <property type="entry name" value="Immunoglobulins"/>
    <property type="match status" value="1"/>
</dbReference>
<accession>A0A7R9BT63</accession>
<keyword evidence="2" id="KW-0812">Transmembrane</keyword>
<keyword evidence="5" id="KW-1185">Reference proteome</keyword>
<feature type="region of interest" description="Disordered" evidence="1">
    <location>
        <begin position="680"/>
        <end position="725"/>
    </location>
</feature>
<feature type="compositionally biased region" description="Polar residues" evidence="1">
    <location>
        <begin position="539"/>
        <end position="553"/>
    </location>
</feature>
<dbReference type="CDD" id="cd00063">
    <property type="entry name" value="FN3"/>
    <property type="match status" value="1"/>
</dbReference>
<feature type="region of interest" description="Disordered" evidence="1">
    <location>
        <begin position="186"/>
        <end position="266"/>
    </location>
</feature>
<feature type="compositionally biased region" description="Polar residues" evidence="1">
    <location>
        <begin position="255"/>
        <end position="264"/>
    </location>
</feature>
<feature type="compositionally biased region" description="Gly residues" evidence="1">
    <location>
        <begin position="496"/>
        <end position="517"/>
    </location>
</feature>
<keyword evidence="2" id="KW-0472">Membrane</keyword>
<dbReference type="SUPFAM" id="SSF49265">
    <property type="entry name" value="Fibronectin type III"/>
    <property type="match status" value="1"/>
</dbReference>
<feature type="compositionally biased region" description="Low complexity" evidence="1">
    <location>
        <begin position="201"/>
        <end position="216"/>
    </location>
</feature>
<name>A0A7R9BT63_9CRUS</name>
<feature type="compositionally biased region" description="Basic and acidic residues" evidence="1">
    <location>
        <begin position="218"/>
        <end position="243"/>
    </location>
</feature>
<feature type="region of interest" description="Disordered" evidence="1">
    <location>
        <begin position="488"/>
        <end position="553"/>
    </location>
</feature>
<keyword evidence="2" id="KW-1133">Transmembrane helix</keyword>
<evidence type="ECO:0000313" key="5">
    <source>
        <dbReference type="Proteomes" id="UP000678499"/>
    </source>
</evidence>
<feature type="transmembrane region" description="Helical" evidence="2">
    <location>
        <begin position="455"/>
        <end position="478"/>
    </location>
</feature>
<reference evidence="4" key="1">
    <citation type="submission" date="2020-11" db="EMBL/GenBank/DDBJ databases">
        <authorList>
            <person name="Tran Van P."/>
        </authorList>
    </citation>
    <scope>NUCLEOTIDE SEQUENCE</scope>
</reference>
<dbReference type="InterPro" id="IPR003961">
    <property type="entry name" value="FN3_dom"/>
</dbReference>
<dbReference type="EMBL" id="CAJPEX010001925">
    <property type="protein sequence ID" value="CAG0920223.1"/>
    <property type="molecule type" value="Genomic_DNA"/>
</dbReference>
<evidence type="ECO:0000256" key="1">
    <source>
        <dbReference type="SAM" id="MobiDB-lite"/>
    </source>
</evidence>
<dbReference type="PROSITE" id="PS50853">
    <property type="entry name" value="FN3"/>
    <property type="match status" value="1"/>
</dbReference>
<feature type="region of interest" description="Disordered" evidence="1">
    <location>
        <begin position="636"/>
        <end position="656"/>
    </location>
</feature>
<protein>
    <recommendedName>
        <fullName evidence="3">Fibronectin type-III domain-containing protein</fullName>
    </recommendedName>
</protein>
<dbReference type="OrthoDB" id="6353077at2759"/>
<evidence type="ECO:0000259" key="3">
    <source>
        <dbReference type="PROSITE" id="PS50853"/>
    </source>
</evidence>